<accession>A0A8K0DYJ5</accession>
<keyword evidence="10" id="KW-1185">Reference proteome</keyword>
<evidence type="ECO:0000313" key="10">
    <source>
        <dbReference type="Proteomes" id="UP000796880"/>
    </source>
</evidence>
<dbReference type="AlphaFoldDB" id="A0A8K0DYJ5"/>
<evidence type="ECO:0000256" key="5">
    <source>
        <dbReference type="ARBA" id="ARBA00023163"/>
    </source>
</evidence>
<dbReference type="Proteomes" id="UP000796880">
    <property type="component" value="Unassembled WGS sequence"/>
</dbReference>
<dbReference type="PANTHER" id="PTHR45675">
    <property type="entry name" value="MYB TRANSCRIPTION FACTOR-RELATED-RELATED"/>
    <property type="match status" value="1"/>
</dbReference>
<sequence>MDVYVDGGSGRYEIKEKLQTRKGAWCEEEDSKLVDYVNNHGEGRWDSLARSAGLHRTGKSCRFRWLNYLRPGIRRGNFSLQEQLKILELHFLWGNRWSKIAQYFPGRTDNEIKNYWRTRVEKQARHLKCEVNSKQFKETMRNVLMPRLVDQILISSGSSSTAISMIEPSTVVDDHCSVANSSHDDHQTQAHAATSEMAVSTSTHWDENVESSYNWLQDDGATTCSHSQSLDDLVLDNLWNWNDDAIFPPPAMNYVLN</sequence>
<name>A0A8K0DYJ5_9ROSA</name>
<evidence type="ECO:0000256" key="2">
    <source>
        <dbReference type="ARBA" id="ARBA00022737"/>
    </source>
</evidence>
<keyword evidence="6" id="KW-0539">Nucleus</keyword>
<dbReference type="InterPro" id="IPR044676">
    <property type="entry name" value="EOBI/EOBII-like_plant"/>
</dbReference>
<dbReference type="Pfam" id="PF00249">
    <property type="entry name" value="Myb_DNA-binding"/>
    <property type="match status" value="2"/>
</dbReference>
<feature type="domain" description="HTH myb-type" evidence="8">
    <location>
        <begin position="74"/>
        <end position="124"/>
    </location>
</feature>
<comment type="subcellular location">
    <subcellularLocation>
        <location evidence="1">Nucleus</location>
    </subcellularLocation>
</comment>
<dbReference type="FunFam" id="1.10.10.60:FF:000011">
    <property type="entry name" value="Myb transcription factor"/>
    <property type="match status" value="1"/>
</dbReference>
<evidence type="ECO:0000259" key="8">
    <source>
        <dbReference type="PROSITE" id="PS51294"/>
    </source>
</evidence>
<dbReference type="SUPFAM" id="SSF46689">
    <property type="entry name" value="Homeodomain-like"/>
    <property type="match status" value="1"/>
</dbReference>
<reference evidence="9" key="1">
    <citation type="submission" date="2020-03" db="EMBL/GenBank/DDBJ databases">
        <title>A high-quality chromosome-level genome assembly of a woody plant with both climbing and erect habits, Rhamnella rubrinervis.</title>
        <authorList>
            <person name="Lu Z."/>
            <person name="Yang Y."/>
            <person name="Zhu X."/>
            <person name="Sun Y."/>
        </authorList>
    </citation>
    <scope>NUCLEOTIDE SEQUENCE</scope>
    <source>
        <strain evidence="9">BYM</strain>
        <tissue evidence="9">Leaf</tissue>
    </source>
</reference>
<feature type="domain" description="HTH myb-type" evidence="8">
    <location>
        <begin position="21"/>
        <end position="73"/>
    </location>
</feature>
<dbReference type="InterPro" id="IPR009057">
    <property type="entry name" value="Homeodomain-like_sf"/>
</dbReference>
<evidence type="ECO:0000313" key="9">
    <source>
        <dbReference type="EMBL" id="KAF3436574.1"/>
    </source>
</evidence>
<evidence type="ECO:0000256" key="3">
    <source>
        <dbReference type="ARBA" id="ARBA00023015"/>
    </source>
</evidence>
<keyword evidence="3" id="KW-0805">Transcription regulation</keyword>
<keyword evidence="5" id="KW-0804">Transcription</keyword>
<evidence type="ECO:0000256" key="1">
    <source>
        <dbReference type="ARBA" id="ARBA00004123"/>
    </source>
</evidence>
<keyword evidence="2" id="KW-0677">Repeat</keyword>
<organism evidence="9 10">
    <name type="scientific">Rhamnella rubrinervis</name>
    <dbReference type="NCBI Taxonomy" id="2594499"/>
    <lineage>
        <taxon>Eukaryota</taxon>
        <taxon>Viridiplantae</taxon>
        <taxon>Streptophyta</taxon>
        <taxon>Embryophyta</taxon>
        <taxon>Tracheophyta</taxon>
        <taxon>Spermatophyta</taxon>
        <taxon>Magnoliopsida</taxon>
        <taxon>eudicotyledons</taxon>
        <taxon>Gunneridae</taxon>
        <taxon>Pentapetalae</taxon>
        <taxon>rosids</taxon>
        <taxon>fabids</taxon>
        <taxon>Rosales</taxon>
        <taxon>Rhamnaceae</taxon>
        <taxon>rhamnoid group</taxon>
        <taxon>Rhamneae</taxon>
        <taxon>Rhamnella</taxon>
    </lineage>
</organism>
<dbReference type="PROSITE" id="PS51294">
    <property type="entry name" value="HTH_MYB"/>
    <property type="match status" value="2"/>
</dbReference>
<evidence type="ECO:0000256" key="6">
    <source>
        <dbReference type="ARBA" id="ARBA00023242"/>
    </source>
</evidence>
<dbReference type="PROSITE" id="PS50090">
    <property type="entry name" value="MYB_LIKE"/>
    <property type="match status" value="2"/>
</dbReference>
<dbReference type="SMART" id="SM00717">
    <property type="entry name" value="SANT"/>
    <property type="match status" value="2"/>
</dbReference>
<evidence type="ECO:0000256" key="4">
    <source>
        <dbReference type="ARBA" id="ARBA00023125"/>
    </source>
</evidence>
<dbReference type="OrthoDB" id="2143914at2759"/>
<gene>
    <name evidence="9" type="ORF">FNV43_RR23666</name>
</gene>
<dbReference type="EMBL" id="VOIH02000010">
    <property type="protein sequence ID" value="KAF3436574.1"/>
    <property type="molecule type" value="Genomic_DNA"/>
</dbReference>
<comment type="caution">
    <text evidence="9">The sequence shown here is derived from an EMBL/GenBank/DDBJ whole genome shotgun (WGS) entry which is preliminary data.</text>
</comment>
<protein>
    <submittedName>
        <fullName evidence="9">Uncharacterized protein</fullName>
    </submittedName>
</protein>
<evidence type="ECO:0000259" key="7">
    <source>
        <dbReference type="PROSITE" id="PS50090"/>
    </source>
</evidence>
<feature type="domain" description="Myb-like" evidence="7">
    <location>
        <begin position="70"/>
        <end position="120"/>
    </location>
</feature>
<dbReference type="GO" id="GO:0003700">
    <property type="term" value="F:DNA-binding transcription factor activity"/>
    <property type="evidence" value="ECO:0007669"/>
    <property type="project" value="InterPro"/>
</dbReference>
<dbReference type="InterPro" id="IPR001005">
    <property type="entry name" value="SANT/Myb"/>
</dbReference>
<keyword evidence="4" id="KW-0238">DNA-binding</keyword>
<dbReference type="GO" id="GO:0043565">
    <property type="term" value="F:sequence-specific DNA binding"/>
    <property type="evidence" value="ECO:0007669"/>
    <property type="project" value="InterPro"/>
</dbReference>
<feature type="domain" description="Myb-like" evidence="7">
    <location>
        <begin position="17"/>
        <end position="69"/>
    </location>
</feature>
<dbReference type="Gene3D" id="1.10.10.60">
    <property type="entry name" value="Homeodomain-like"/>
    <property type="match status" value="2"/>
</dbReference>
<dbReference type="PANTHER" id="PTHR45675:SF31">
    <property type="entry name" value="MYB TRANSCRIPTION FACTOR"/>
    <property type="match status" value="1"/>
</dbReference>
<dbReference type="CDD" id="cd00167">
    <property type="entry name" value="SANT"/>
    <property type="match status" value="2"/>
</dbReference>
<dbReference type="GO" id="GO:0005634">
    <property type="term" value="C:nucleus"/>
    <property type="evidence" value="ECO:0007669"/>
    <property type="project" value="UniProtKB-SubCell"/>
</dbReference>
<proteinExistence type="predicted"/>
<dbReference type="InterPro" id="IPR017930">
    <property type="entry name" value="Myb_dom"/>
</dbReference>